<proteinExistence type="predicted"/>
<dbReference type="KEGG" id="cpi:Cpin_4201"/>
<dbReference type="Proteomes" id="UP000002215">
    <property type="component" value="Chromosome"/>
</dbReference>
<accession>A0A979G6M9</accession>
<dbReference type="OrthoDB" id="673663at2"/>
<evidence type="ECO:0000313" key="2">
    <source>
        <dbReference type="Proteomes" id="UP000002215"/>
    </source>
</evidence>
<name>A0A979G6M9_CHIPD</name>
<dbReference type="RefSeq" id="WP_012791829.1">
    <property type="nucleotide sequence ID" value="NC_013132.1"/>
</dbReference>
<dbReference type="AlphaFoldDB" id="A0A979G6M9"/>
<evidence type="ECO:0000313" key="1">
    <source>
        <dbReference type="EMBL" id="ACU61658.1"/>
    </source>
</evidence>
<sequence length="99" mass="11209">MRNKQLLASVQANIRFVITDYYKGAINDVIYMVIRNTARVIVNIISVDGNVLESGQANNNNNVWSYRTLIPNPDFPSAKLHIKAIDDQGHQEELSVSFF</sequence>
<protein>
    <submittedName>
        <fullName evidence="1">Uncharacterized protein</fullName>
    </submittedName>
</protein>
<reference evidence="2" key="1">
    <citation type="submission" date="2009-08" db="EMBL/GenBank/DDBJ databases">
        <title>The complete genome of Chitinophaga pinensis DSM 2588.</title>
        <authorList>
            <consortium name="US DOE Joint Genome Institute (JGI-PGF)"/>
            <person name="Lucas S."/>
            <person name="Copeland A."/>
            <person name="Lapidus A."/>
            <person name="Glavina del Rio T."/>
            <person name="Dalin E."/>
            <person name="Tice H."/>
            <person name="Bruce D."/>
            <person name="Goodwin L."/>
            <person name="Pitluck S."/>
            <person name="Kyrpides N."/>
            <person name="Mavromatis K."/>
            <person name="Ivanova N."/>
            <person name="Mikhailova N."/>
            <person name="Sims D."/>
            <person name="Meinche L."/>
            <person name="Brettin T."/>
            <person name="Detter J.C."/>
            <person name="Han C."/>
            <person name="Larimer F."/>
            <person name="Land M."/>
            <person name="Hauser L."/>
            <person name="Markowitz V."/>
            <person name="Cheng J.-F."/>
            <person name="Hugenholtz P."/>
            <person name="Woyke T."/>
            <person name="Wu D."/>
            <person name="Spring S."/>
            <person name="Klenk H.-P."/>
            <person name="Eisen J.A."/>
        </authorList>
    </citation>
    <scope>NUCLEOTIDE SEQUENCE [LARGE SCALE GENOMIC DNA]</scope>
    <source>
        <strain evidence="2">ATCC 43595 / DSM 2588 / LMG 13176 / NBRC 15968 / NCIMB 11800 / UQM 2034</strain>
    </source>
</reference>
<organism evidence="1 2">
    <name type="scientific">Chitinophaga pinensis (strain ATCC 43595 / DSM 2588 / LMG 13176 / NBRC 15968 / NCIMB 11800 / UQM 2034)</name>
    <dbReference type="NCBI Taxonomy" id="485918"/>
    <lineage>
        <taxon>Bacteria</taxon>
        <taxon>Pseudomonadati</taxon>
        <taxon>Bacteroidota</taxon>
        <taxon>Chitinophagia</taxon>
        <taxon>Chitinophagales</taxon>
        <taxon>Chitinophagaceae</taxon>
        <taxon>Chitinophaga</taxon>
    </lineage>
</organism>
<reference evidence="1 2" key="2">
    <citation type="journal article" date="2010" name="Stand. Genomic Sci.">
        <title>Complete genome sequence of Chitinophaga pinensis type strain (UQM 2034).</title>
        <authorList>
            <person name="Glavina Del Rio T."/>
            <person name="Abt B."/>
            <person name="Spring S."/>
            <person name="Lapidus A."/>
            <person name="Nolan M."/>
            <person name="Tice H."/>
            <person name="Copeland A."/>
            <person name="Cheng J.F."/>
            <person name="Chen F."/>
            <person name="Bruce D."/>
            <person name="Goodwin L."/>
            <person name="Pitluck S."/>
            <person name="Ivanova N."/>
            <person name="Mavromatis K."/>
            <person name="Mikhailova N."/>
            <person name="Pati A."/>
            <person name="Chen A."/>
            <person name="Palaniappan K."/>
            <person name="Land M."/>
            <person name="Hauser L."/>
            <person name="Chang Y.J."/>
            <person name="Jeffries C.D."/>
            <person name="Chain P."/>
            <person name="Saunders E."/>
            <person name="Detter J.C."/>
            <person name="Brettin T."/>
            <person name="Rohde M."/>
            <person name="Goker M."/>
            <person name="Bristow J."/>
            <person name="Eisen J.A."/>
            <person name="Markowitz V."/>
            <person name="Hugenholtz P."/>
            <person name="Kyrpides N.C."/>
            <person name="Klenk H.P."/>
            <person name="Lucas S."/>
        </authorList>
    </citation>
    <scope>NUCLEOTIDE SEQUENCE [LARGE SCALE GENOMIC DNA]</scope>
    <source>
        <strain evidence="2">ATCC 43595 / DSM 2588 / LMG 13176 / NBRC 15968 / NCIMB 11800 / UQM 2034</strain>
    </source>
</reference>
<gene>
    <name evidence="1" type="ordered locus">Cpin_4201</name>
</gene>
<dbReference type="EMBL" id="CP001699">
    <property type="protein sequence ID" value="ACU61658.1"/>
    <property type="molecule type" value="Genomic_DNA"/>
</dbReference>